<feature type="chain" id="PRO_5012687941" evidence="2">
    <location>
        <begin position="33"/>
        <end position="134"/>
    </location>
</feature>
<reference evidence="3 4" key="1">
    <citation type="submission" date="2016-01" db="EMBL/GenBank/DDBJ databases">
        <title>The new phylogeny of the genus Mycobacterium.</title>
        <authorList>
            <person name="Tarcisio F."/>
            <person name="Conor M."/>
            <person name="Antonella G."/>
            <person name="Elisabetta G."/>
            <person name="Giulia F.S."/>
            <person name="Sara T."/>
            <person name="Anna F."/>
            <person name="Clotilde B."/>
            <person name="Roberto B."/>
            <person name="Veronica D.S."/>
            <person name="Fabio R."/>
            <person name="Monica P."/>
            <person name="Olivier J."/>
            <person name="Enrico T."/>
            <person name="Nicola S."/>
        </authorList>
    </citation>
    <scope>NUCLEOTIDE SEQUENCE [LARGE SCALE GENOMIC DNA]</scope>
    <source>
        <strain evidence="3 4">DSM 45541</strain>
    </source>
</reference>
<dbReference type="AlphaFoldDB" id="A0A1X1WSK5"/>
<feature type="region of interest" description="Disordered" evidence="1">
    <location>
        <begin position="79"/>
        <end position="121"/>
    </location>
</feature>
<dbReference type="Proteomes" id="UP000193622">
    <property type="component" value="Unassembled WGS sequence"/>
</dbReference>
<dbReference type="EMBL" id="LQPC01000026">
    <property type="protein sequence ID" value="ORV89502.1"/>
    <property type="molecule type" value="Genomic_DNA"/>
</dbReference>
<evidence type="ECO:0000256" key="2">
    <source>
        <dbReference type="SAM" id="SignalP"/>
    </source>
</evidence>
<evidence type="ECO:0000313" key="4">
    <source>
        <dbReference type="Proteomes" id="UP000193622"/>
    </source>
</evidence>
<feature type="signal peptide" evidence="2">
    <location>
        <begin position="1"/>
        <end position="32"/>
    </location>
</feature>
<proteinExistence type="predicted"/>
<protein>
    <submittedName>
        <fullName evidence="3">Uncharacterized protein</fullName>
    </submittedName>
</protein>
<sequence>MSASTTRTGVKYAATILGAFAVLAVAPATAFAVDNEPTPSGSCTYTDADGYPIPIDDGQDVFVDGKIVSCRGGTITITTAPQSGGIFQPTGPAGGGIFQPPVVDSGSVLEPAEPQRGGAVRPPVINRVPLLAQP</sequence>
<comment type="caution">
    <text evidence="3">The sequence shown here is derived from an EMBL/GenBank/DDBJ whole genome shotgun (WGS) entry which is preliminary data.</text>
</comment>
<accession>A0A1X1WSK5</accession>
<name>A0A1X1WSK5_MYCIR</name>
<evidence type="ECO:0000313" key="3">
    <source>
        <dbReference type="EMBL" id="ORV89502.1"/>
    </source>
</evidence>
<keyword evidence="2" id="KW-0732">Signal</keyword>
<dbReference type="RefSeq" id="WP_085173454.1">
    <property type="nucleotide sequence ID" value="NZ_LQPC01000026.1"/>
</dbReference>
<gene>
    <name evidence="3" type="ORF">AWC12_08735</name>
</gene>
<organism evidence="3 4">
    <name type="scientific">Mycolicibacterium iranicum</name>
    <name type="common">Mycobacterium iranicum</name>
    <dbReference type="NCBI Taxonomy" id="912594"/>
    <lineage>
        <taxon>Bacteria</taxon>
        <taxon>Bacillati</taxon>
        <taxon>Actinomycetota</taxon>
        <taxon>Actinomycetes</taxon>
        <taxon>Mycobacteriales</taxon>
        <taxon>Mycobacteriaceae</taxon>
        <taxon>Mycolicibacterium</taxon>
    </lineage>
</organism>
<evidence type="ECO:0000256" key="1">
    <source>
        <dbReference type="SAM" id="MobiDB-lite"/>
    </source>
</evidence>